<reference evidence="2" key="2">
    <citation type="journal article" date="2024" name="Environ. Microbiol.">
        <title>Genome analysis and description of Tunturibacter gen. nov. expands the diversity of Terriglobia in tundra soils.</title>
        <authorList>
            <person name="Messyasz A."/>
            <person name="Mannisto M.K."/>
            <person name="Kerkhof L.J."/>
            <person name="Haggblom M.M."/>
        </authorList>
    </citation>
    <scope>NUCLEOTIDE SEQUENCE</scope>
    <source>
        <strain evidence="2">M8UP39</strain>
    </source>
</reference>
<name>A0AAU7Z5U5_9BACT</name>
<dbReference type="RefSeq" id="WP_353073332.1">
    <property type="nucleotide sequence ID" value="NZ_CP132938.1"/>
</dbReference>
<evidence type="ECO:0000256" key="1">
    <source>
        <dbReference type="SAM" id="Phobius"/>
    </source>
</evidence>
<sequence>MAPAKNMQELADSELASLEQVRSSLSKLWLISALVIGLVLIAQSLSGHYGEDPEPAWKWFLGSVMPTVGVIVGALCYTALDARRLKYVVRRSFLRLCYALSIVYLLLVVLTIAIEPFVAADSFELMRISKYWLAPVQTLVASVIGVLFFKAAPLESSLT</sequence>
<evidence type="ECO:0008006" key="3">
    <source>
        <dbReference type="Google" id="ProtNLM"/>
    </source>
</evidence>
<feature type="transmembrane region" description="Helical" evidence="1">
    <location>
        <begin position="59"/>
        <end position="80"/>
    </location>
</feature>
<feature type="transmembrane region" description="Helical" evidence="1">
    <location>
        <begin position="28"/>
        <end position="47"/>
    </location>
</feature>
<feature type="transmembrane region" description="Helical" evidence="1">
    <location>
        <begin position="131"/>
        <end position="149"/>
    </location>
</feature>
<accession>A0AAU7Z5U5</accession>
<gene>
    <name evidence="2" type="ORF">RBB81_08075</name>
</gene>
<dbReference type="KEGG" id="tgi:RBB81_08075"/>
<reference evidence="2" key="1">
    <citation type="submission" date="2023-08" db="EMBL/GenBank/DDBJ databases">
        <authorList>
            <person name="Messyasz A."/>
            <person name="Mannisto M.K."/>
            <person name="Kerkhof L.J."/>
            <person name="Haggblom M."/>
        </authorList>
    </citation>
    <scope>NUCLEOTIDE SEQUENCE</scope>
    <source>
        <strain evidence="2">M8UP39</strain>
    </source>
</reference>
<proteinExistence type="predicted"/>
<keyword evidence="1" id="KW-0472">Membrane</keyword>
<organism evidence="2">
    <name type="scientific">Tunturiibacter gelidiferens</name>
    <dbReference type="NCBI Taxonomy" id="3069689"/>
    <lineage>
        <taxon>Bacteria</taxon>
        <taxon>Pseudomonadati</taxon>
        <taxon>Acidobacteriota</taxon>
        <taxon>Terriglobia</taxon>
        <taxon>Terriglobales</taxon>
        <taxon>Acidobacteriaceae</taxon>
        <taxon>Tunturiibacter</taxon>
    </lineage>
</organism>
<keyword evidence="1" id="KW-1133">Transmembrane helix</keyword>
<dbReference type="EMBL" id="CP132938">
    <property type="protein sequence ID" value="XCB23870.1"/>
    <property type="molecule type" value="Genomic_DNA"/>
</dbReference>
<evidence type="ECO:0000313" key="2">
    <source>
        <dbReference type="EMBL" id="XCB23870.1"/>
    </source>
</evidence>
<keyword evidence="1" id="KW-0812">Transmembrane</keyword>
<dbReference type="AlphaFoldDB" id="A0AAU7Z5U5"/>
<protein>
    <recommendedName>
        <fullName evidence="3">DUF2975 domain-containing protein</fullName>
    </recommendedName>
</protein>
<feature type="transmembrane region" description="Helical" evidence="1">
    <location>
        <begin position="92"/>
        <end position="119"/>
    </location>
</feature>